<proteinExistence type="predicted"/>
<dbReference type="AlphaFoldDB" id="A0A1Y5PN78"/>
<protein>
    <submittedName>
        <fullName evidence="1">Uncharacterized protein</fullName>
    </submittedName>
</protein>
<name>A0A1Y5PN78_9MYCO</name>
<evidence type="ECO:0000313" key="1">
    <source>
        <dbReference type="EMBL" id="SBS78789.1"/>
    </source>
</evidence>
<organism evidence="1">
    <name type="scientific">uncultured Mycobacterium sp</name>
    <dbReference type="NCBI Taxonomy" id="171292"/>
    <lineage>
        <taxon>Bacteria</taxon>
        <taxon>Bacillati</taxon>
        <taxon>Actinomycetota</taxon>
        <taxon>Actinomycetes</taxon>
        <taxon>Mycobacteriales</taxon>
        <taxon>Mycobacteriaceae</taxon>
        <taxon>Mycobacterium</taxon>
        <taxon>environmental samples</taxon>
    </lineage>
</organism>
<reference evidence="1" key="1">
    <citation type="submission" date="2016-03" db="EMBL/GenBank/DDBJ databases">
        <authorList>
            <person name="Ploux O."/>
        </authorList>
    </citation>
    <scope>NUCLEOTIDE SEQUENCE</scope>
    <source>
        <strain evidence="1">UC10</strain>
    </source>
</reference>
<sequence>MPAVICCPPVCLSAGLALGVFPTLGLPEQTYRTWQRDAPVQIHRTGGVLAHIRDTEDIHSDDLGR</sequence>
<gene>
    <name evidence="1" type="ORF">MHPYR_610009</name>
</gene>
<accession>A0A1Y5PN78</accession>
<dbReference type="EMBL" id="FLQS01000058">
    <property type="protein sequence ID" value="SBS78789.1"/>
    <property type="molecule type" value="Genomic_DNA"/>
</dbReference>